<protein>
    <submittedName>
        <fullName evidence="3">Fibronectin type III domain-containing protein</fullName>
    </submittedName>
</protein>
<keyword evidence="1" id="KW-0732">Signal</keyword>
<evidence type="ECO:0000313" key="4">
    <source>
        <dbReference type="Proteomes" id="UP000811844"/>
    </source>
</evidence>
<feature type="chain" id="PRO_5046544065" evidence="1">
    <location>
        <begin position="41"/>
        <end position="298"/>
    </location>
</feature>
<accession>A0ABS5I233</accession>
<comment type="caution">
    <text evidence="3">The sequence shown here is derived from an EMBL/GenBank/DDBJ whole genome shotgun (WGS) entry which is preliminary data.</text>
</comment>
<evidence type="ECO:0000313" key="3">
    <source>
        <dbReference type="EMBL" id="MBR9728085.1"/>
    </source>
</evidence>
<name>A0ABS5I233_9GAMM</name>
<evidence type="ECO:0000256" key="1">
    <source>
        <dbReference type="SAM" id="SignalP"/>
    </source>
</evidence>
<dbReference type="InterPro" id="IPR013783">
    <property type="entry name" value="Ig-like_fold"/>
</dbReference>
<dbReference type="InterPro" id="IPR003961">
    <property type="entry name" value="FN3_dom"/>
</dbReference>
<evidence type="ECO:0000259" key="2">
    <source>
        <dbReference type="SMART" id="SM00060"/>
    </source>
</evidence>
<dbReference type="Gene3D" id="2.60.40.10">
    <property type="entry name" value="Immunoglobulins"/>
    <property type="match status" value="2"/>
</dbReference>
<dbReference type="EMBL" id="JAAIKR010000007">
    <property type="protein sequence ID" value="MBR9728085.1"/>
    <property type="molecule type" value="Genomic_DNA"/>
</dbReference>
<feature type="domain" description="Fibronectin type-III" evidence="2">
    <location>
        <begin position="223"/>
        <end position="298"/>
    </location>
</feature>
<feature type="domain" description="Fibronectin type-III" evidence="2">
    <location>
        <begin position="138"/>
        <end position="212"/>
    </location>
</feature>
<feature type="signal peptide" evidence="1">
    <location>
        <begin position="1"/>
        <end position="40"/>
    </location>
</feature>
<dbReference type="SMART" id="SM00060">
    <property type="entry name" value="FN3"/>
    <property type="match status" value="2"/>
</dbReference>
<reference evidence="3 4" key="1">
    <citation type="submission" date="2020-02" db="EMBL/GenBank/DDBJ databases">
        <title>Shewanella WXL01 sp. nov., a marine bacterium isolated from green algae in Luhuitou Fringing Reef (Northern South China Sea).</title>
        <authorList>
            <person name="Wang X."/>
        </authorList>
    </citation>
    <scope>NUCLEOTIDE SEQUENCE [LARGE SCALE GENOMIC DNA]</scope>
    <source>
        <strain evidence="3 4">MCCC 1A01895</strain>
    </source>
</reference>
<organism evidence="3 4">
    <name type="scientific">Shewanella intestini</name>
    <dbReference type="NCBI Taxonomy" id="2017544"/>
    <lineage>
        <taxon>Bacteria</taxon>
        <taxon>Pseudomonadati</taxon>
        <taxon>Pseudomonadota</taxon>
        <taxon>Gammaproteobacteria</taxon>
        <taxon>Alteromonadales</taxon>
        <taxon>Shewanellaceae</taxon>
        <taxon>Shewanella</taxon>
    </lineage>
</organism>
<feature type="non-terminal residue" evidence="3">
    <location>
        <position position="298"/>
    </location>
</feature>
<keyword evidence="4" id="KW-1185">Reference proteome</keyword>
<sequence length="298" mass="32912">MQLGKLVNFYFSNSYRAVFRACLHSLCCLLSFSVINLASAETIFDYDGTYEFTDKNGSASSYDLIWYQEKLNGGSWSKEAFPKYIGHKWLRSDQGTGIYEYQFDYCREFYDPRLGEANFKCNHSPIPSTKKYYVIRKPSSFSSLASVDLDGSIYINWQAVNGATSYELQKRKGGGDWTTVYSGVSNGKTLSSLDTGQYQFRVRTKLESYGGEYLNSSAVTVVRTANSITVPSNDADGAYTVSWAAVSGATGYQLEQKVGSGAWASIYTGTAPSKAVSGLSTNTYQYRVKAKYGSVSGS</sequence>
<gene>
    <name evidence="3" type="ORF">G3R48_08825</name>
</gene>
<dbReference type="InterPro" id="IPR036116">
    <property type="entry name" value="FN3_sf"/>
</dbReference>
<dbReference type="Proteomes" id="UP000811844">
    <property type="component" value="Unassembled WGS sequence"/>
</dbReference>
<dbReference type="SUPFAM" id="SSF49265">
    <property type="entry name" value="Fibronectin type III"/>
    <property type="match status" value="2"/>
</dbReference>
<dbReference type="CDD" id="cd00063">
    <property type="entry name" value="FN3"/>
    <property type="match status" value="1"/>
</dbReference>
<proteinExistence type="predicted"/>
<dbReference type="RefSeq" id="WP_212593286.1">
    <property type="nucleotide sequence ID" value="NZ_JAAIKR010000007.1"/>
</dbReference>